<dbReference type="PROSITE" id="PS50600">
    <property type="entry name" value="ULP_PROTEASE"/>
    <property type="match status" value="1"/>
</dbReference>
<name>A0A7J7LJT5_9MAGN</name>
<feature type="compositionally biased region" description="Basic and acidic residues" evidence="5">
    <location>
        <begin position="222"/>
        <end position="236"/>
    </location>
</feature>
<evidence type="ECO:0000256" key="2">
    <source>
        <dbReference type="ARBA" id="ARBA00022670"/>
    </source>
</evidence>
<dbReference type="InterPro" id="IPR038765">
    <property type="entry name" value="Papain-like_cys_pep_sf"/>
</dbReference>
<evidence type="ECO:0000256" key="1">
    <source>
        <dbReference type="ARBA" id="ARBA00005234"/>
    </source>
</evidence>
<dbReference type="InterPro" id="IPR003653">
    <property type="entry name" value="Peptidase_C48_C"/>
</dbReference>
<dbReference type="GO" id="GO:0005634">
    <property type="term" value="C:nucleus"/>
    <property type="evidence" value="ECO:0007669"/>
    <property type="project" value="TreeGrafter"/>
</dbReference>
<dbReference type="Gene3D" id="3.40.395.10">
    <property type="entry name" value="Adenoviral Proteinase, Chain A"/>
    <property type="match status" value="1"/>
</dbReference>
<sequence length="497" mass="56457">YQIEAPTIGAPAVGAPAAVVPVIGSSFSATEIGAVVVRVCSQLEEHDNTLPLRDTTLLGHYQFSTPEKTAKRKREQKKEEYGKRKKAELGIKKKQVAPGEILEVANALMVDDVEVGREVNSNAISSEYDGDLLEWKKGEEKDNDVKKDVEEKVKSEEEVQELSTIFDATLLFVYLILLFVTMVVAEVAKIDIVFFNQEEVVGKTYQASANQTTAVSVEEQTLETKESKEEVEQNKEDEFEGKDDDDGNSQNKPDPEQVIDVYIKALIQYFDTQHHARPENERIVLTDIFAYQYIGRAFNVWTYNMSSPEGVELKKKSIWEQITSMQWDRTFSNCIYRGNLKVVNLELILIPWNINDSHWVLCVVSCKARKICIYDSMVDSKIANARKKKLSSGHRLIKDQISTILPKMLIWRDFAHRSRPPTGSEVKNYGLNPKWTTRFGKCPIQPNGNDGGVYMLVFMDNLLRGIKFLDLIDGNECRYTVANDILRLGIQPEEILF</sequence>
<reference evidence="8 9" key="1">
    <citation type="journal article" date="2020" name="IScience">
        <title>Genome Sequencing of the Endangered Kingdonia uniflora (Circaeasteraceae, Ranunculales) Reveals Potential Mechanisms of Evolutionary Specialization.</title>
        <authorList>
            <person name="Sun Y."/>
            <person name="Deng T."/>
            <person name="Zhang A."/>
            <person name="Moore M.J."/>
            <person name="Landis J.B."/>
            <person name="Lin N."/>
            <person name="Zhang H."/>
            <person name="Zhang X."/>
            <person name="Huang J."/>
            <person name="Zhang X."/>
            <person name="Sun H."/>
            <person name="Wang H."/>
        </authorList>
    </citation>
    <scope>NUCLEOTIDE SEQUENCE [LARGE SCALE GENOMIC DNA]</scope>
    <source>
        <strain evidence="8">TB1705</strain>
        <tissue evidence="8">Leaf</tissue>
    </source>
</reference>
<dbReference type="GO" id="GO:0006508">
    <property type="term" value="P:proteolysis"/>
    <property type="evidence" value="ECO:0007669"/>
    <property type="project" value="UniProtKB-KW"/>
</dbReference>
<feature type="non-terminal residue" evidence="8">
    <location>
        <position position="1"/>
    </location>
</feature>
<gene>
    <name evidence="8" type="ORF">GIB67_002683</name>
</gene>
<feature type="transmembrane region" description="Helical" evidence="6">
    <location>
        <begin position="164"/>
        <end position="185"/>
    </location>
</feature>
<evidence type="ECO:0000259" key="7">
    <source>
        <dbReference type="PROSITE" id="PS50600"/>
    </source>
</evidence>
<evidence type="ECO:0000256" key="3">
    <source>
        <dbReference type="ARBA" id="ARBA00022801"/>
    </source>
</evidence>
<comment type="similarity">
    <text evidence="1">Belongs to the peptidase C48 family.</text>
</comment>
<evidence type="ECO:0000313" key="8">
    <source>
        <dbReference type="EMBL" id="KAF6142819.1"/>
    </source>
</evidence>
<keyword evidence="4" id="KW-0788">Thiol protease</keyword>
<dbReference type="PANTHER" id="PTHR12606:SF141">
    <property type="entry name" value="GH15225P-RELATED"/>
    <property type="match status" value="1"/>
</dbReference>
<keyword evidence="9" id="KW-1185">Reference proteome</keyword>
<dbReference type="SUPFAM" id="SSF54001">
    <property type="entry name" value="Cysteine proteinases"/>
    <property type="match status" value="1"/>
</dbReference>
<dbReference type="PANTHER" id="PTHR12606">
    <property type="entry name" value="SENTRIN/SUMO-SPECIFIC PROTEASE"/>
    <property type="match status" value="1"/>
</dbReference>
<dbReference type="GO" id="GO:0016926">
    <property type="term" value="P:protein desumoylation"/>
    <property type="evidence" value="ECO:0007669"/>
    <property type="project" value="TreeGrafter"/>
</dbReference>
<evidence type="ECO:0000256" key="6">
    <source>
        <dbReference type="SAM" id="Phobius"/>
    </source>
</evidence>
<dbReference type="Proteomes" id="UP000541444">
    <property type="component" value="Unassembled WGS sequence"/>
</dbReference>
<feature type="region of interest" description="Disordered" evidence="5">
    <location>
        <begin position="217"/>
        <end position="255"/>
    </location>
</feature>
<evidence type="ECO:0000313" key="9">
    <source>
        <dbReference type="Proteomes" id="UP000541444"/>
    </source>
</evidence>
<accession>A0A7J7LJT5</accession>
<dbReference type="EMBL" id="JACGCM010002238">
    <property type="protein sequence ID" value="KAF6142819.1"/>
    <property type="molecule type" value="Genomic_DNA"/>
</dbReference>
<dbReference type="GO" id="GO:0016929">
    <property type="term" value="F:deSUMOylase activity"/>
    <property type="evidence" value="ECO:0007669"/>
    <property type="project" value="TreeGrafter"/>
</dbReference>
<organism evidence="8 9">
    <name type="scientific">Kingdonia uniflora</name>
    <dbReference type="NCBI Taxonomy" id="39325"/>
    <lineage>
        <taxon>Eukaryota</taxon>
        <taxon>Viridiplantae</taxon>
        <taxon>Streptophyta</taxon>
        <taxon>Embryophyta</taxon>
        <taxon>Tracheophyta</taxon>
        <taxon>Spermatophyta</taxon>
        <taxon>Magnoliopsida</taxon>
        <taxon>Ranunculales</taxon>
        <taxon>Circaeasteraceae</taxon>
        <taxon>Kingdonia</taxon>
    </lineage>
</organism>
<dbReference type="Pfam" id="PF02902">
    <property type="entry name" value="Peptidase_C48"/>
    <property type="match status" value="1"/>
</dbReference>
<protein>
    <recommendedName>
        <fullName evidence="7">Ubiquitin-like protease family profile domain-containing protein</fullName>
    </recommendedName>
</protein>
<evidence type="ECO:0000256" key="4">
    <source>
        <dbReference type="ARBA" id="ARBA00022807"/>
    </source>
</evidence>
<keyword evidence="6" id="KW-0472">Membrane</keyword>
<keyword evidence="3" id="KW-0378">Hydrolase</keyword>
<dbReference type="AlphaFoldDB" id="A0A7J7LJT5"/>
<proteinExistence type="inferred from homology"/>
<keyword evidence="6" id="KW-0812">Transmembrane</keyword>
<keyword evidence="6" id="KW-1133">Transmembrane helix</keyword>
<comment type="caution">
    <text evidence="8">The sequence shown here is derived from an EMBL/GenBank/DDBJ whole genome shotgun (WGS) entry which is preliminary data.</text>
</comment>
<evidence type="ECO:0000256" key="5">
    <source>
        <dbReference type="SAM" id="MobiDB-lite"/>
    </source>
</evidence>
<dbReference type="OrthoDB" id="1939479at2759"/>
<keyword evidence="2" id="KW-0645">Protease</keyword>
<feature type="domain" description="Ubiquitin-like protease family profile" evidence="7">
    <location>
        <begin position="215"/>
        <end position="462"/>
    </location>
</feature>
<feature type="compositionally biased region" description="Acidic residues" evidence="5">
    <location>
        <begin position="237"/>
        <end position="247"/>
    </location>
</feature>